<dbReference type="InterPro" id="IPR020366">
    <property type="entry name" value="Ies5"/>
</dbReference>
<dbReference type="OrthoDB" id="4033270at2759"/>
<name>A0A1G4K2U1_9SACH</name>
<dbReference type="GO" id="GO:0031011">
    <property type="term" value="C:Ino80 complex"/>
    <property type="evidence" value="ECO:0007669"/>
    <property type="project" value="EnsemblFungi"/>
</dbReference>
<organism evidence="1 2">
    <name type="scientific">Lachancea dasiensis</name>
    <dbReference type="NCBI Taxonomy" id="1072105"/>
    <lineage>
        <taxon>Eukaryota</taxon>
        <taxon>Fungi</taxon>
        <taxon>Dikarya</taxon>
        <taxon>Ascomycota</taxon>
        <taxon>Saccharomycotina</taxon>
        <taxon>Saccharomycetes</taxon>
        <taxon>Saccharomycetales</taxon>
        <taxon>Saccharomycetaceae</taxon>
        <taxon>Lachancea</taxon>
    </lineage>
</organism>
<reference evidence="1 2" key="1">
    <citation type="submission" date="2016-03" db="EMBL/GenBank/DDBJ databases">
        <authorList>
            <person name="Devillers H."/>
        </authorList>
    </citation>
    <scope>NUCLEOTIDE SEQUENCE [LARGE SCALE GENOMIC DNA]</scope>
    <source>
        <strain evidence="1">CBS 10888</strain>
    </source>
</reference>
<accession>A0A1G4K2U1</accession>
<sequence length="114" mass="13039">MTSSKAPASTKEYEKLLSRREELIKQESSLKREYTTMLRKLASVITIVQDIGNETEASELSISETAMSKAPVLVAYAKRLEELENQDIHDVEVPDFLQESYTLYKNSSLMYKDL</sequence>
<protein>
    <submittedName>
        <fullName evidence="1">LADA_0H08658g1_1</fullName>
    </submittedName>
</protein>
<dbReference type="GO" id="GO:0000722">
    <property type="term" value="P:telomere maintenance via recombination"/>
    <property type="evidence" value="ECO:0007669"/>
    <property type="project" value="EnsemblFungi"/>
</dbReference>
<keyword evidence="2" id="KW-1185">Reference proteome</keyword>
<evidence type="ECO:0000313" key="1">
    <source>
        <dbReference type="EMBL" id="SCU97837.1"/>
    </source>
</evidence>
<dbReference type="Proteomes" id="UP000190274">
    <property type="component" value="Chromosome H"/>
</dbReference>
<dbReference type="GO" id="GO:0006338">
    <property type="term" value="P:chromatin remodeling"/>
    <property type="evidence" value="ECO:0007669"/>
    <property type="project" value="EnsemblFungi"/>
</dbReference>
<dbReference type="AlphaFoldDB" id="A0A1G4K2U1"/>
<proteinExistence type="predicted"/>
<dbReference type="EMBL" id="LT598461">
    <property type="protein sequence ID" value="SCU97837.1"/>
    <property type="molecule type" value="Genomic_DNA"/>
</dbReference>
<evidence type="ECO:0000313" key="2">
    <source>
        <dbReference type="Proteomes" id="UP000190274"/>
    </source>
</evidence>
<dbReference type="STRING" id="1266660.A0A1G4K2U1"/>
<gene>
    <name evidence="1" type="ORF">LADA_0H08658G</name>
</gene>
<dbReference type="Pfam" id="PF17335">
    <property type="entry name" value="IES5"/>
    <property type="match status" value="1"/>
</dbReference>